<evidence type="ECO:0000256" key="13">
    <source>
        <dbReference type="ARBA" id="ARBA00023098"/>
    </source>
</evidence>
<name>A0ABY7DEI2_MYAAR</name>
<evidence type="ECO:0000256" key="4">
    <source>
        <dbReference type="ARBA" id="ARBA00012318"/>
    </source>
</evidence>
<dbReference type="InterPro" id="IPR002591">
    <property type="entry name" value="Phosphodiest/P_Trfase"/>
</dbReference>
<keyword evidence="5" id="KW-1003">Cell membrane</keyword>
<comment type="catalytic activity">
    <reaction evidence="30">
        <text>1-(9Z,12Z)-octadecadienoyl-sn-glycero-3-phosphocholine + H2O = 1-(9Z,12Z-octadecadienoyl)-sn-glycerol + phosphocholine + H(+)</text>
        <dbReference type="Rhea" id="RHEA:41115"/>
        <dbReference type="ChEBI" id="CHEBI:15377"/>
        <dbReference type="ChEBI" id="CHEBI:15378"/>
        <dbReference type="ChEBI" id="CHEBI:28733"/>
        <dbReference type="ChEBI" id="CHEBI:75561"/>
        <dbReference type="ChEBI" id="CHEBI:295975"/>
    </reaction>
    <physiologicalReaction direction="left-to-right" evidence="30">
        <dbReference type="Rhea" id="RHEA:41116"/>
    </physiologicalReaction>
</comment>
<keyword evidence="15" id="KW-1015">Disulfide bond</keyword>
<comment type="catalytic activity">
    <reaction evidence="25">
        <text>a 1-acyl-sn-glycero-3-phosphocholine + H2O = a 1-acyl-sn-glycerol + phosphocholine + H(+)</text>
        <dbReference type="Rhea" id="RHEA:44720"/>
        <dbReference type="ChEBI" id="CHEBI:15377"/>
        <dbReference type="ChEBI" id="CHEBI:15378"/>
        <dbReference type="ChEBI" id="CHEBI:58168"/>
        <dbReference type="ChEBI" id="CHEBI:64683"/>
        <dbReference type="ChEBI" id="CHEBI:295975"/>
    </reaction>
    <physiologicalReaction direction="left-to-right" evidence="25">
        <dbReference type="Rhea" id="RHEA:44721"/>
    </physiologicalReaction>
</comment>
<dbReference type="EC" id="3.1.4.38" evidence="4"/>
<organism evidence="32 33">
    <name type="scientific">Mya arenaria</name>
    <name type="common">Soft-shell clam</name>
    <dbReference type="NCBI Taxonomy" id="6604"/>
    <lineage>
        <taxon>Eukaryota</taxon>
        <taxon>Metazoa</taxon>
        <taxon>Spiralia</taxon>
        <taxon>Lophotrochozoa</taxon>
        <taxon>Mollusca</taxon>
        <taxon>Bivalvia</taxon>
        <taxon>Autobranchia</taxon>
        <taxon>Heteroconchia</taxon>
        <taxon>Euheterodonta</taxon>
        <taxon>Imparidentia</taxon>
        <taxon>Neoheterodontei</taxon>
        <taxon>Myida</taxon>
        <taxon>Myoidea</taxon>
        <taxon>Myidae</taxon>
        <taxon>Mya</taxon>
    </lineage>
</organism>
<evidence type="ECO:0000256" key="24">
    <source>
        <dbReference type="ARBA" id="ARBA00047494"/>
    </source>
</evidence>
<reference evidence="32" key="1">
    <citation type="submission" date="2022-11" db="EMBL/GenBank/DDBJ databases">
        <title>Centuries of genome instability and evolution in soft-shell clam transmissible cancer (bioRxiv).</title>
        <authorList>
            <person name="Hart S.F.M."/>
            <person name="Yonemitsu M.A."/>
            <person name="Giersch R.M."/>
            <person name="Beal B.F."/>
            <person name="Arriagada G."/>
            <person name="Davis B.W."/>
            <person name="Ostrander E.A."/>
            <person name="Goff S.P."/>
            <person name="Metzger M.J."/>
        </authorList>
    </citation>
    <scope>NUCLEOTIDE SEQUENCE</scope>
    <source>
        <strain evidence="32">MELC-2E11</strain>
        <tissue evidence="32">Siphon/mantle</tissue>
    </source>
</reference>
<comment type="catalytic activity">
    <reaction evidence="21">
        <text>1-dodecanoyl-sn-glycero-3-phosphocholine + H2O = 1-dodecanoyl-sn-glycerol + phosphocholine + H(+)</text>
        <dbReference type="Rhea" id="RHEA:41127"/>
        <dbReference type="ChEBI" id="CHEBI:15377"/>
        <dbReference type="ChEBI" id="CHEBI:15378"/>
        <dbReference type="ChEBI" id="CHEBI:74966"/>
        <dbReference type="ChEBI" id="CHEBI:75529"/>
        <dbReference type="ChEBI" id="CHEBI:295975"/>
    </reaction>
    <physiologicalReaction direction="left-to-right" evidence="21">
        <dbReference type="Rhea" id="RHEA:41128"/>
    </physiologicalReaction>
</comment>
<keyword evidence="14" id="KW-0472">Membrane</keyword>
<evidence type="ECO:0000256" key="25">
    <source>
        <dbReference type="ARBA" id="ARBA00047600"/>
    </source>
</evidence>
<comment type="catalytic activity">
    <reaction evidence="24">
        <text>a 1-O-alkyl-sn-glycero-3-phosphocholine + H2O = a 1-O-alkyl-sn-glycerol + phosphocholine + H(+)</text>
        <dbReference type="Rhea" id="RHEA:36083"/>
        <dbReference type="ChEBI" id="CHEBI:15377"/>
        <dbReference type="ChEBI" id="CHEBI:15378"/>
        <dbReference type="ChEBI" id="CHEBI:15850"/>
        <dbReference type="ChEBI" id="CHEBI:30909"/>
        <dbReference type="ChEBI" id="CHEBI:295975"/>
    </reaction>
    <physiologicalReaction direction="left-to-right" evidence="24">
        <dbReference type="Rhea" id="RHEA:36084"/>
    </physiologicalReaction>
</comment>
<evidence type="ECO:0000256" key="2">
    <source>
        <dbReference type="ARBA" id="ARBA00004609"/>
    </source>
</evidence>
<dbReference type="Pfam" id="PF01663">
    <property type="entry name" value="Phosphodiest"/>
    <property type="match status" value="1"/>
</dbReference>
<comment type="subcellular location">
    <subcellularLocation>
        <location evidence="2">Cell membrane</location>
        <topology evidence="2">Lipid-anchor</topology>
        <topology evidence="2">GPI-anchor</topology>
    </subcellularLocation>
</comment>
<dbReference type="InterPro" id="IPR017850">
    <property type="entry name" value="Alkaline_phosphatase_core_sf"/>
</dbReference>
<evidence type="ECO:0000256" key="15">
    <source>
        <dbReference type="ARBA" id="ARBA00023157"/>
    </source>
</evidence>
<keyword evidence="13" id="KW-0443">Lipid metabolism</keyword>
<dbReference type="PANTHER" id="PTHR10151">
    <property type="entry name" value="ECTONUCLEOTIDE PYROPHOSPHATASE/PHOSPHODIESTERASE"/>
    <property type="match status" value="1"/>
</dbReference>
<keyword evidence="10" id="KW-0378">Hydrolase</keyword>
<comment type="catalytic activity">
    <reaction evidence="28">
        <text>sphing-4-enine-phosphocholine + H2O = sphing-4-enine + phosphocholine + H(+)</text>
        <dbReference type="Rhea" id="RHEA:41095"/>
        <dbReference type="ChEBI" id="CHEBI:15377"/>
        <dbReference type="ChEBI" id="CHEBI:15378"/>
        <dbReference type="ChEBI" id="CHEBI:57756"/>
        <dbReference type="ChEBI" id="CHEBI:58906"/>
        <dbReference type="ChEBI" id="CHEBI:295975"/>
    </reaction>
    <physiologicalReaction direction="left-to-right" evidence="28">
        <dbReference type="Rhea" id="RHEA:41096"/>
    </physiologicalReaction>
</comment>
<comment type="cofactor">
    <cofactor evidence="1">
        <name>Zn(2+)</name>
        <dbReference type="ChEBI" id="CHEBI:29105"/>
    </cofactor>
</comment>
<keyword evidence="16" id="KW-0325">Glycoprotein</keyword>
<keyword evidence="17" id="KW-0449">Lipoprotein</keyword>
<keyword evidence="12" id="KW-0442">Lipid degradation</keyword>
<evidence type="ECO:0000256" key="14">
    <source>
        <dbReference type="ARBA" id="ARBA00023136"/>
    </source>
</evidence>
<evidence type="ECO:0000256" key="31">
    <source>
        <dbReference type="ARBA" id="ARBA00049320"/>
    </source>
</evidence>
<comment type="catalytic activity">
    <reaction evidence="27">
        <text>1-hexadecanoyl-sn-glycero-3-phosphocholine + H2O = 1-hexadecanoyl-sn-glycerol + phosphocholine + H(+)</text>
        <dbReference type="Rhea" id="RHEA:41119"/>
        <dbReference type="ChEBI" id="CHEBI:15377"/>
        <dbReference type="ChEBI" id="CHEBI:15378"/>
        <dbReference type="ChEBI" id="CHEBI:72998"/>
        <dbReference type="ChEBI" id="CHEBI:75542"/>
        <dbReference type="ChEBI" id="CHEBI:295975"/>
    </reaction>
    <physiologicalReaction direction="left-to-right" evidence="27">
        <dbReference type="Rhea" id="RHEA:41120"/>
    </physiologicalReaction>
</comment>
<keyword evidence="7" id="KW-0336">GPI-anchor</keyword>
<accession>A0ABY7DEI2</accession>
<evidence type="ECO:0000256" key="10">
    <source>
        <dbReference type="ARBA" id="ARBA00022801"/>
    </source>
</evidence>
<evidence type="ECO:0000256" key="11">
    <source>
        <dbReference type="ARBA" id="ARBA00022833"/>
    </source>
</evidence>
<evidence type="ECO:0000256" key="3">
    <source>
        <dbReference type="ARBA" id="ARBA00010594"/>
    </source>
</evidence>
<evidence type="ECO:0000256" key="19">
    <source>
        <dbReference type="ARBA" id="ARBA00032556"/>
    </source>
</evidence>
<dbReference type="SUPFAM" id="SSF53649">
    <property type="entry name" value="Alkaline phosphatase-like"/>
    <property type="match status" value="1"/>
</dbReference>
<gene>
    <name evidence="32" type="ORF">MAR_007618</name>
</gene>
<keyword evidence="11" id="KW-0862">Zinc</keyword>
<evidence type="ECO:0000256" key="7">
    <source>
        <dbReference type="ARBA" id="ARBA00022622"/>
    </source>
</evidence>
<proteinExistence type="inferred from homology"/>
<evidence type="ECO:0000256" key="29">
    <source>
        <dbReference type="ARBA" id="ARBA00048703"/>
    </source>
</evidence>
<evidence type="ECO:0000256" key="28">
    <source>
        <dbReference type="ARBA" id="ARBA00048234"/>
    </source>
</evidence>
<evidence type="ECO:0000256" key="30">
    <source>
        <dbReference type="ARBA" id="ARBA00049092"/>
    </source>
</evidence>
<keyword evidence="33" id="KW-1185">Reference proteome</keyword>
<evidence type="ECO:0000256" key="27">
    <source>
        <dbReference type="ARBA" id="ARBA00048209"/>
    </source>
</evidence>
<comment type="catalytic activity">
    <reaction evidence="31">
        <text>1-(5Z,8Z,11Z,14Z-eicosatetraenoyl)-sn-glycero-3-phosphocholine + H2O = 1-(5Z,8Z,11Z,14Z-eicosatetraenoyl)-sn-glycerol + phosphocholine + H(+)</text>
        <dbReference type="Rhea" id="RHEA:41003"/>
        <dbReference type="ChEBI" id="CHEBI:15377"/>
        <dbReference type="ChEBI" id="CHEBI:15378"/>
        <dbReference type="ChEBI" id="CHEBI:34071"/>
        <dbReference type="ChEBI" id="CHEBI:74344"/>
        <dbReference type="ChEBI" id="CHEBI:295975"/>
    </reaction>
    <physiologicalReaction direction="left-to-right" evidence="31">
        <dbReference type="Rhea" id="RHEA:41004"/>
    </physiologicalReaction>
</comment>
<dbReference type="Proteomes" id="UP001164746">
    <property type="component" value="Chromosome 1"/>
</dbReference>
<comment type="similarity">
    <text evidence="3">Belongs to the nucleotide pyrophosphatase/phosphodiesterase family.</text>
</comment>
<comment type="catalytic activity">
    <reaction evidence="29">
        <text>sn-glycerol 3-phosphocholine + H2O = phosphocholine + glycerol + H(+)</text>
        <dbReference type="Rhea" id="RHEA:19545"/>
        <dbReference type="ChEBI" id="CHEBI:15377"/>
        <dbReference type="ChEBI" id="CHEBI:15378"/>
        <dbReference type="ChEBI" id="CHEBI:16870"/>
        <dbReference type="ChEBI" id="CHEBI:17754"/>
        <dbReference type="ChEBI" id="CHEBI:295975"/>
        <dbReference type="EC" id="3.1.4.38"/>
    </reaction>
    <physiologicalReaction direction="left-to-right" evidence="29">
        <dbReference type="Rhea" id="RHEA:19546"/>
    </physiologicalReaction>
</comment>
<dbReference type="Gene3D" id="3.40.720.10">
    <property type="entry name" value="Alkaline Phosphatase, subunit A"/>
    <property type="match status" value="1"/>
</dbReference>
<keyword evidence="9" id="KW-0732">Signal</keyword>
<evidence type="ECO:0000256" key="5">
    <source>
        <dbReference type="ARBA" id="ARBA00022475"/>
    </source>
</evidence>
<evidence type="ECO:0000256" key="9">
    <source>
        <dbReference type="ARBA" id="ARBA00022729"/>
    </source>
</evidence>
<evidence type="ECO:0000256" key="17">
    <source>
        <dbReference type="ARBA" id="ARBA00023288"/>
    </source>
</evidence>
<evidence type="ECO:0000256" key="23">
    <source>
        <dbReference type="ARBA" id="ARBA00047482"/>
    </source>
</evidence>
<keyword evidence="8" id="KW-0479">Metal-binding</keyword>
<comment type="catalytic activity">
    <reaction evidence="26">
        <text>1-tetradecanoyl-sn-glycero-3-phosphocholine + H2O = 1-tetradecanoyl-sn-glycerol + phosphocholine + H(+)</text>
        <dbReference type="Rhea" id="RHEA:40999"/>
        <dbReference type="ChEBI" id="CHEBI:15377"/>
        <dbReference type="ChEBI" id="CHEBI:15378"/>
        <dbReference type="ChEBI" id="CHEBI:64489"/>
        <dbReference type="ChEBI" id="CHEBI:75536"/>
        <dbReference type="ChEBI" id="CHEBI:295975"/>
    </reaction>
    <physiologicalReaction direction="left-to-right" evidence="26">
        <dbReference type="Rhea" id="RHEA:41000"/>
    </physiologicalReaction>
</comment>
<evidence type="ECO:0000256" key="18">
    <source>
        <dbReference type="ARBA" id="ARBA00031167"/>
    </source>
</evidence>
<evidence type="ECO:0000256" key="26">
    <source>
        <dbReference type="ARBA" id="ARBA00047779"/>
    </source>
</evidence>
<evidence type="ECO:0000256" key="22">
    <source>
        <dbReference type="ARBA" id="ARBA00047322"/>
    </source>
</evidence>
<keyword evidence="6" id="KW-0597">Phosphoprotein</keyword>
<evidence type="ECO:0000313" key="33">
    <source>
        <dbReference type="Proteomes" id="UP001164746"/>
    </source>
</evidence>
<evidence type="ECO:0000256" key="21">
    <source>
        <dbReference type="ARBA" id="ARBA00047290"/>
    </source>
</evidence>
<comment type="catalytic activity">
    <reaction evidence="22">
        <text>1-(9Z-octadecenoyl)-sn-glycero-3-phosphocholine + H2O = 1-(9Z-octadecenoyl)-sn-glycerol + phosphocholine + H(+)</text>
        <dbReference type="Rhea" id="RHEA:41091"/>
        <dbReference type="ChEBI" id="CHEBI:15377"/>
        <dbReference type="ChEBI" id="CHEBI:15378"/>
        <dbReference type="ChEBI" id="CHEBI:28610"/>
        <dbReference type="ChEBI" id="CHEBI:75757"/>
        <dbReference type="ChEBI" id="CHEBI:295975"/>
    </reaction>
    <physiologicalReaction direction="left-to-right" evidence="22">
        <dbReference type="Rhea" id="RHEA:41092"/>
    </physiologicalReaction>
</comment>
<evidence type="ECO:0000256" key="16">
    <source>
        <dbReference type="ARBA" id="ARBA00023180"/>
    </source>
</evidence>
<dbReference type="EMBL" id="CP111012">
    <property type="protein sequence ID" value="WAQ95147.1"/>
    <property type="molecule type" value="Genomic_DNA"/>
</dbReference>
<evidence type="ECO:0000256" key="12">
    <source>
        <dbReference type="ARBA" id="ARBA00022963"/>
    </source>
</evidence>
<comment type="catalytic activity">
    <reaction evidence="23">
        <text>glycero-2-phosphocholine + H2O = phosphocholine + glycerol + H(+)</text>
        <dbReference type="Rhea" id="RHEA:61684"/>
        <dbReference type="ChEBI" id="CHEBI:15377"/>
        <dbReference type="ChEBI" id="CHEBI:15378"/>
        <dbReference type="ChEBI" id="CHEBI:17754"/>
        <dbReference type="ChEBI" id="CHEBI:144950"/>
        <dbReference type="ChEBI" id="CHEBI:295975"/>
    </reaction>
    <physiologicalReaction direction="left-to-right" evidence="23">
        <dbReference type="Rhea" id="RHEA:61685"/>
    </physiologicalReaction>
</comment>
<evidence type="ECO:0000313" key="32">
    <source>
        <dbReference type="EMBL" id="WAQ95147.1"/>
    </source>
</evidence>
<evidence type="ECO:0000256" key="1">
    <source>
        <dbReference type="ARBA" id="ARBA00001947"/>
    </source>
</evidence>
<evidence type="ECO:0000256" key="8">
    <source>
        <dbReference type="ARBA" id="ARBA00022723"/>
    </source>
</evidence>
<protein>
    <recommendedName>
        <fullName evidence="4">glycerophosphocholine cholinephosphodiesterase</fullName>
        <ecNumber evidence="4">3.1.4.38</ecNumber>
    </recommendedName>
    <alternativeName>
        <fullName evidence="19">Choline-specific glycerophosphodiester phosphodiesterase</fullName>
    </alternativeName>
    <alternativeName>
        <fullName evidence="18">Ectonucleotide pyrophosphatase/phosphodiesterase family member 6</fullName>
    </alternativeName>
</protein>
<evidence type="ECO:0000256" key="20">
    <source>
        <dbReference type="ARBA" id="ARBA00046203"/>
    </source>
</evidence>
<evidence type="ECO:0000256" key="6">
    <source>
        <dbReference type="ARBA" id="ARBA00022553"/>
    </source>
</evidence>
<sequence length="190" mass="21802">MISSKTMCNLRVLTLVFFSFVVPSTGSKLLFFLVDGFRWDYFDLPGVQTDGFRRLFESGSRAEWLVPDFPTNSFPNYKTLETGLHVEQHGFVGNYMWDEAQDRHFELPLVRASSLHLDWWEAAQPFYITAQLQGIRAGLFNVRACNLSINGVAPSYCDEFLLDRKSPELRILLDTAMESLLNDTLDVACW</sequence>
<comment type="function">
    <text evidence="20">Choline-specific glycerophosphodiesterase that hydrolyzes glycerophosphocholine (GPC) and lysophosphatidylcholine (LPC) and contributes to supplying choline to the cells. Has a preference for LPC with short (12:0 and 14:0) or polyunsaturated (18:2 and 20:4) fatty acids. In vitro, hydrolyzes only choline-containing lysophospholipids, such as sphingosylphosphorylcholine (SPC), platelet-activating factor (PAF) and lysoPAF, but not other lysophospholipids.</text>
</comment>
<dbReference type="PANTHER" id="PTHR10151:SF66">
    <property type="entry name" value="GLYCEROPHOSPHOCHOLINE CHOLINEPHOSPHODIESTERASE ENPP6"/>
    <property type="match status" value="1"/>
</dbReference>